<name>A0A812ANH5_ACAPH</name>
<dbReference type="EMBL" id="CAHIKZ030000061">
    <property type="protein sequence ID" value="CAE1147592.1"/>
    <property type="molecule type" value="Genomic_DNA"/>
</dbReference>
<evidence type="ECO:0000256" key="1">
    <source>
        <dbReference type="SAM" id="MobiDB-lite"/>
    </source>
</evidence>
<evidence type="ECO:0000313" key="4">
    <source>
        <dbReference type="EMBL" id="CAE1147592.1"/>
    </source>
</evidence>
<reference evidence="4" key="1">
    <citation type="submission" date="2021-01" db="EMBL/GenBank/DDBJ databases">
        <authorList>
            <person name="Li R."/>
            <person name="Bekaert M."/>
        </authorList>
    </citation>
    <scope>NUCLEOTIDE SEQUENCE</scope>
    <source>
        <strain evidence="4">Farmed</strain>
    </source>
</reference>
<feature type="transmembrane region" description="Helical" evidence="2">
    <location>
        <begin position="134"/>
        <end position="154"/>
    </location>
</feature>
<organism evidence="4 5">
    <name type="scientific">Acanthosepion pharaonis</name>
    <name type="common">Pharaoh cuttlefish</name>
    <name type="synonym">Sepia pharaonis</name>
    <dbReference type="NCBI Taxonomy" id="158019"/>
    <lineage>
        <taxon>Eukaryota</taxon>
        <taxon>Metazoa</taxon>
        <taxon>Spiralia</taxon>
        <taxon>Lophotrochozoa</taxon>
        <taxon>Mollusca</taxon>
        <taxon>Cephalopoda</taxon>
        <taxon>Coleoidea</taxon>
        <taxon>Decapodiformes</taxon>
        <taxon>Sepiida</taxon>
        <taxon>Sepiina</taxon>
        <taxon>Sepiidae</taxon>
        <taxon>Acanthosepion</taxon>
    </lineage>
</organism>
<dbReference type="Gene3D" id="6.10.140.1270">
    <property type="match status" value="1"/>
</dbReference>
<dbReference type="Pfam" id="PF08313">
    <property type="entry name" value="SCA7"/>
    <property type="match status" value="1"/>
</dbReference>
<dbReference type="OrthoDB" id="21557at2759"/>
<dbReference type="GO" id="GO:0003713">
    <property type="term" value="F:transcription coactivator activity"/>
    <property type="evidence" value="ECO:0007669"/>
    <property type="project" value="TreeGrafter"/>
</dbReference>
<proteinExistence type="predicted"/>
<dbReference type="InterPro" id="IPR013243">
    <property type="entry name" value="SCA7_dom"/>
</dbReference>
<feature type="domain" description="SCA7" evidence="3">
    <location>
        <begin position="227"/>
        <end position="293"/>
    </location>
</feature>
<dbReference type="PANTHER" id="PTHR46367">
    <property type="entry name" value="ATAXIN-7-LIKE PROTEIN 3"/>
    <property type="match status" value="1"/>
</dbReference>
<keyword evidence="5" id="KW-1185">Reference proteome</keyword>
<accession>A0A812ANH5</accession>
<feature type="compositionally biased region" description="Low complexity" evidence="1">
    <location>
        <begin position="348"/>
        <end position="367"/>
    </location>
</feature>
<sequence length="376" mass="42150">MMTTTTIGLTQKKRALFQFPRQLGKNLKKKKAAATMAQRVRTKPTRQKTVRNEVCKTITNSFLFFLFPFPFFSLPSLSFFSLPSLSFFSLPSLSFFSLPSLSFFSLSLLSLFSLSPFSLFFLSLPSLSLLLSPFSLFSLSSSLSLFLSFLFLLSPLFHFSLFHFSLFHFSLFHFSLFLLFLLSLSLPYFLSFFNLSLSPSLSLSLVGKKFLAVCEGSPDSITNYENMSLEERQNILATCCGVISEHTKKMCTRSFRCPQHNDEQRRTVRQFLLNNDNATAHDHAVEADDVQVDIDSFEDGDVQTLRDSLHWEASPPVDSTSSSNGSRKRGGPSKPLKASVTKKKKVVKQTTPTSTPTASSNHPSNNPVGASLYDFV</sequence>
<protein>
    <submittedName>
        <fullName evidence="4">SGF11</fullName>
    </submittedName>
</protein>
<dbReference type="AlphaFoldDB" id="A0A812ANH5"/>
<comment type="caution">
    <text evidence="4">The sequence shown here is derived from an EMBL/GenBank/DDBJ whole genome shotgun (WGS) entry which is preliminary data.</text>
</comment>
<dbReference type="PROSITE" id="PS51505">
    <property type="entry name" value="SCA7"/>
    <property type="match status" value="1"/>
</dbReference>
<keyword evidence="2" id="KW-0812">Transmembrane</keyword>
<feature type="transmembrane region" description="Helical" evidence="2">
    <location>
        <begin position="101"/>
        <end position="122"/>
    </location>
</feature>
<dbReference type="GO" id="GO:0006357">
    <property type="term" value="P:regulation of transcription by RNA polymerase II"/>
    <property type="evidence" value="ECO:0007669"/>
    <property type="project" value="TreeGrafter"/>
</dbReference>
<keyword evidence="2" id="KW-0472">Membrane</keyword>
<evidence type="ECO:0000256" key="2">
    <source>
        <dbReference type="SAM" id="Phobius"/>
    </source>
</evidence>
<evidence type="ECO:0000259" key="3">
    <source>
        <dbReference type="PROSITE" id="PS51505"/>
    </source>
</evidence>
<dbReference type="InterPro" id="IPR051078">
    <property type="entry name" value="SGF11"/>
</dbReference>
<feature type="transmembrane region" description="Helical" evidence="2">
    <location>
        <begin position="61"/>
        <end position="81"/>
    </location>
</feature>
<evidence type="ECO:0000313" key="5">
    <source>
        <dbReference type="Proteomes" id="UP000597762"/>
    </source>
</evidence>
<dbReference type="PANTHER" id="PTHR46367:SF1">
    <property type="entry name" value="ATAXIN-7-LIKE PROTEIN 3"/>
    <property type="match status" value="1"/>
</dbReference>
<keyword evidence="2" id="KW-1133">Transmembrane helix</keyword>
<feature type="region of interest" description="Disordered" evidence="1">
    <location>
        <begin position="307"/>
        <end position="376"/>
    </location>
</feature>
<dbReference type="Proteomes" id="UP000597762">
    <property type="component" value="Unassembled WGS sequence"/>
</dbReference>
<feature type="transmembrane region" description="Helical" evidence="2">
    <location>
        <begin position="166"/>
        <end position="190"/>
    </location>
</feature>
<dbReference type="GO" id="GO:0071819">
    <property type="term" value="C:DUBm complex"/>
    <property type="evidence" value="ECO:0007669"/>
    <property type="project" value="TreeGrafter"/>
</dbReference>
<gene>
    <name evidence="4" type="ORF">SPHA_2164</name>
</gene>
<dbReference type="GO" id="GO:0000124">
    <property type="term" value="C:SAGA complex"/>
    <property type="evidence" value="ECO:0007669"/>
    <property type="project" value="TreeGrafter"/>
</dbReference>